<comment type="subcellular location">
    <subcellularLocation>
        <location evidence="1">Membrane</location>
        <topology evidence="1">Multi-pass membrane protein</topology>
    </subcellularLocation>
</comment>
<keyword evidence="7" id="KW-0406">Ion transport</keyword>
<feature type="transmembrane region" description="Helical" evidence="11">
    <location>
        <begin position="161"/>
        <end position="182"/>
    </location>
</feature>
<dbReference type="InterPro" id="IPR050794">
    <property type="entry name" value="CPA2_transporter"/>
</dbReference>
<accession>A0AAD2A8G1</accession>
<dbReference type="Gene3D" id="1.20.1530.20">
    <property type="match status" value="1"/>
</dbReference>
<dbReference type="Pfam" id="PF23256">
    <property type="entry name" value="CHX17_2nd"/>
    <property type="match status" value="1"/>
</dbReference>
<evidence type="ECO:0000256" key="10">
    <source>
        <dbReference type="SAM" id="MobiDB-lite"/>
    </source>
</evidence>
<dbReference type="AlphaFoldDB" id="A0AAD2A8G1"/>
<keyword evidence="5" id="KW-0630">Potassium</keyword>
<dbReference type="GO" id="GO:0016020">
    <property type="term" value="C:membrane"/>
    <property type="evidence" value="ECO:0007669"/>
    <property type="project" value="UniProtKB-SubCell"/>
</dbReference>
<dbReference type="Proteomes" id="UP000834106">
    <property type="component" value="Chromosome 20"/>
</dbReference>
<evidence type="ECO:0008006" key="17">
    <source>
        <dbReference type="Google" id="ProtNLM"/>
    </source>
</evidence>
<evidence type="ECO:0000259" key="12">
    <source>
        <dbReference type="Pfam" id="PF00999"/>
    </source>
</evidence>
<feature type="domain" description="Cation/H(+) antiporter central" evidence="13">
    <location>
        <begin position="478"/>
        <end position="608"/>
    </location>
</feature>
<dbReference type="InterPro" id="IPR038770">
    <property type="entry name" value="Na+/solute_symporter_sf"/>
</dbReference>
<dbReference type="GO" id="GO:0006813">
    <property type="term" value="P:potassium ion transport"/>
    <property type="evidence" value="ECO:0007669"/>
    <property type="project" value="UniProtKB-KW"/>
</dbReference>
<dbReference type="GO" id="GO:0012505">
    <property type="term" value="C:endomembrane system"/>
    <property type="evidence" value="ECO:0007669"/>
    <property type="project" value="TreeGrafter"/>
</dbReference>
<feature type="transmembrane region" description="Helical" evidence="11">
    <location>
        <begin position="261"/>
        <end position="279"/>
    </location>
</feature>
<dbReference type="Gene3D" id="3.40.50.12370">
    <property type="match status" value="1"/>
</dbReference>
<evidence type="ECO:0000313" key="15">
    <source>
        <dbReference type="EMBL" id="CAI9783437.1"/>
    </source>
</evidence>
<evidence type="ECO:0000256" key="4">
    <source>
        <dbReference type="ARBA" id="ARBA00022692"/>
    </source>
</evidence>
<feature type="domain" description="Cation/H(+) antiporter C-terminal" evidence="14">
    <location>
        <begin position="616"/>
        <end position="777"/>
    </location>
</feature>
<feature type="compositionally biased region" description="Polar residues" evidence="10">
    <location>
        <begin position="812"/>
        <end position="829"/>
    </location>
</feature>
<dbReference type="Pfam" id="PF00999">
    <property type="entry name" value="Na_H_Exchanger"/>
    <property type="match status" value="1"/>
</dbReference>
<feature type="region of interest" description="Disordered" evidence="10">
    <location>
        <begin position="783"/>
        <end position="829"/>
    </location>
</feature>
<feature type="transmembrane region" description="Helical" evidence="11">
    <location>
        <begin position="133"/>
        <end position="155"/>
    </location>
</feature>
<evidence type="ECO:0000256" key="11">
    <source>
        <dbReference type="SAM" id="Phobius"/>
    </source>
</evidence>
<feature type="transmembrane region" description="Helical" evidence="11">
    <location>
        <begin position="67"/>
        <end position="84"/>
    </location>
</feature>
<dbReference type="PANTHER" id="PTHR32468:SF82">
    <property type="entry name" value="CATION_H(+) ANTIPORTER 15-LIKE"/>
    <property type="match status" value="1"/>
</dbReference>
<sequence length="829" mass="91481">MAQDLLDLDKLNKTILCYAETVYRINGVWEGPDPLTPFIPLFFIQITLAIMFTRLLVFALKPFNQPSIVAEILSGIILGPSVFGRNNGFRKLIFPSYTYKVLEPMAHLALVYYAFLVGLRMDIKAIQRTGSKAVNIAVAGTIIPFSLGSVLYFVFQGDRAGFIFWGAALTVTGFSVLAEILEKQEITNTEIGKTAMASALINDVCAWCFLALGFAITGSPRNIHWSLLCTIVFVLLSVYYIRPCLKWVIRKTPEGQGYSEFYICSVLTGVAFSGVITDACGTHPMVGAFVFGLVIPSEVLEAALIERLEDFVVGIFMPVFFMVCGLRTNVDTVSDQTSWIVVAFVIILACTAKILCALTVSLFSNIPAKEAIAVGILTNTKGAMAMIILEAGQTQVALNTQTYSVMVIAILLMTMVVMPATITYRPSKNLVPYKRRTIEKAKSDEELRVLACIYNTRNIPSIINLLRASNATNRSPIRVFALQLVELVGRATASLVVHSTHKVGPRNPSNVEAQADHIISAFDNYELQSDGVTTQALTARCAYSTMDEDICNVAKDKRSTFIIIPFHKQRTLDGEMEDINPAFRSVNEGVLENAPCSVGILIDRGLQESNDHAHNIAMLYFGGPDDREALSYAWRMAENSDISLTVARFTPSSNADELDPVELVAETHMTLQIDSERETLLDEDYLNKFKTATANDKSIIYIELMLNDEEEAVNAIKSMDERNHDLYIVGKGTGIRSPLTAGLADWCDCPELGPIGDLLVTSEFESAFSVLVVQQYIRSNKRDGSESSASSVDYRQEMELRPSVSESDGFESITSLTTRDQNNRMALQD</sequence>
<keyword evidence="6 11" id="KW-1133">Transmembrane helix</keyword>
<evidence type="ECO:0000256" key="8">
    <source>
        <dbReference type="ARBA" id="ARBA00023136"/>
    </source>
</evidence>
<dbReference type="GO" id="GO:1902600">
    <property type="term" value="P:proton transmembrane transport"/>
    <property type="evidence" value="ECO:0007669"/>
    <property type="project" value="InterPro"/>
</dbReference>
<feature type="transmembrane region" description="Helical" evidence="11">
    <location>
        <begin position="311"/>
        <end position="328"/>
    </location>
</feature>
<feature type="transmembrane region" description="Helical" evidence="11">
    <location>
        <begin position="223"/>
        <end position="241"/>
    </location>
</feature>
<evidence type="ECO:0000259" key="14">
    <source>
        <dbReference type="Pfam" id="PF23259"/>
    </source>
</evidence>
<dbReference type="GO" id="GO:0006885">
    <property type="term" value="P:regulation of pH"/>
    <property type="evidence" value="ECO:0007669"/>
    <property type="project" value="TreeGrafter"/>
</dbReference>
<dbReference type="InterPro" id="IPR006153">
    <property type="entry name" value="Cation/H_exchanger_TM"/>
</dbReference>
<evidence type="ECO:0000256" key="5">
    <source>
        <dbReference type="ARBA" id="ARBA00022958"/>
    </source>
</evidence>
<dbReference type="EMBL" id="OU503055">
    <property type="protein sequence ID" value="CAI9783437.1"/>
    <property type="molecule type" value="Genomic_DNA"/>
</dbReference>
<evidence type="ECO:0000313" key="16">
    <source>
        <dbReference type="Proteomes" id="UP000834106"/>
    </source>
</evidence>
<protein>
    <recommendedName>
        <fullName evidence="17">Cation/H+ exchanger domain-containing protein</fullName>
    </recommendedName>
</protein>
<dbReference type="Pfam" id="PF23259">
    <property type="entry name" value="CHX17_C"/>
    <property type="match status" value="1"/>
</dbReference>
<feature type="transmembrane region" description="Helical" evidence="11">
    <location>
        <begin position="194"/>
        <end position="217"/>
    </location>
</feature>
<keyword evidence="2" id="KW-0813">Transport</keyword>
<keyword evidence="3" id="KW-0633">Potassium transport</keyword>
<evidence type="ECO:0000259" key="13">
    <source>
        <dbReference type="Pfam" id="PF23256"/>
    </source>
</evidence>
<keyword evidence="4 11" id="KW-0812">Transmembrane</keyword>
<keyword evidence="16" id="KW-1185">Reference proteome</keyword>
<name>A0AAD2A8G1_9LAMI</name>
<organism evidence="15 16">
    <name type="scientific">Fraxinus pennsylvanica</name>
    <dbReference type="NCBI Taxonomy" id="56036"/>
    <lineage>
        <taxon>Eukaryota</taxon>
        <taxon>Viridiplantae</taxon>
        <taxon>Streptophyta</taxon>
        <taxon>Embryophyta</taxon>
        <taxon>Tracheophyta</taxon>
        <taxon>Spermatophyta</taxon>
        <taxon>Magnoliopsida</taxon>
        <taxon>eudicotyledons</taxon>
        <taxon>Gunneridae</taxon>
        <taxon>Pentapetalae</taxon>
        <taxon>asterids</taxon>
        <taxon>lamiids</taxon>
        <taxon>Lamiales</taxon>
        <taxon>Oleaceae</taxon>
        <taxon>Oleeae</taxon>
        <taxon>Fraxinus</taxon>
    </lineage>
</organism>
<feature type="transmembrane region" description="Helical" evidence="11">
    <location>
        <begin position="403"/>
        <end position="424"/>
    </location>
</feature>
<feature type="transmembrane region" description="Helical" evidence="11">
    <location>
        <begin position="340"/>
        <end position="364"/>
    </location>
</feature>
<evidence type="ECO:0000256" key="3">
    <source>
        <dbReference type="ARBA" id="ARBA00022538"/>
    </source>
</evidence>
<gene>
    <name evidence="15" type="ORF">FPE_LOCUS30958</name>
</gene>
<dbReference type="GO" id="GO:0015297">
    <property type="term" value="F:antiporter activity"/>
    <property type="evidence" value="ECO:0007669"/>
    <property type="project" value="InterPro"/>
</dbReference>
<comment type="similarity">
    <text evidence="9">Belongs to the monovalent cation:proton antiporter 2 (CPA2) transporter (TC 2.A.37) family. CHX (TC 2.A.37.4) subfamily.</text>
</comment>
<evidence type="ECO:0000256" key="1">
    <source>
        <dbReference type="ARBA" id="ARBA00004141"/>
    </source>
</evidence>
<evidence type="ECO:0000256" key="7">
    <source>
        <dbReference type="ARBA" id="ARBA00023065"/>
    </source>
</evidence>
<reference evidence="15" key="1">
    <citation type="submission" date="2023-05" db="EMBL/GenBank/DDBJ databases">
        <authorList>
            <person name="Huff M."/>
        </authorList>
    </citation>
    <scope>NUCLEOTIDE SEQUENCE</scope>
</reference>
<feature type="transmembrane region" description="Helical" evidence="11">
    <location>
        <begin position="285"/>
        <end position="304"/>
    </location>
</feature>
<evidence type="ECO:0000256" key="6">
    <source>
        <dbReference type="ARBA" id="ARBA00022989"/>
    </source>
</evidence>
<feature type="domain" description="Cation/H+ exchanger transmembrane" evidence="12">
    <location>
        <begin position="53"/>
        <end position="421"/>
    </location>
</feature>
<evidence type="ECO:0000256" key="2">
    <source>
        <dbReference type="ARBA" id="ARBA00022448"/>
    </source>
</evidence>
<feature type="transmembrane region" description="Helical" evidence="11">
    <location>
        <begin position="38"/>
        <end position="60"/>
    </location>
</feature>
<proteinExistence type="inferred from homology"/>
<evidence type="ECO:0000256" key="9">
    <source>
        <dbReference type="ARBA" id="ARBA00038341"/>
    </source>
</evidence>
<feature type="transmembrane region" description="Helical" evidence="11">
    <location>
        <begin position="104"/>
        <end position="121"/>
    </location>
</feature>
<dbReference type="InterPro" id="IPR057290">
    <property type="entry name" value="CHX17_C"/>
</dbReference>
<dbReference type="PANTHER" id="PTHR32468">
    <property type="entry name" value="CATION/H + ANTIPORTER"/>
    <property type="match status" value="1"/>
</dbReference>
<dbReference type="InterPro" id="IPR057291">
    <property type="entry name" value="CHX17_2nd"/>
</dbReference>
<keyword evidence="8 11" id="KW-0472">Membrane</keyword>